<proteinExistence type="predicted"/>
<protein>
    <submittedName>
        <fullName evidence="1">Uncharacterized protein</fullName>
    </submittedName>
</protein>
<keyword evidence="3" id="KW-1185">Reference proteome</keyword>
<dbReference type="InterPro" id="IPR032675">
    <property type="entry name" value="LRR_dom_sf"/>
</dbReference>
<sequence length="53" mass="5896">VPLSCDCKARWLREPAELCGANVHGLVETICSDPAHYKGYSFFNDILPKDLVC</sequence>
<dbReference type="AlphaFoldDB" id="A0AAV4SIQ0"/>
<evidence type="ECO:0000313" key="1">
    <source>
        <dbReference type="EMBL" id="GIY32375.1"/>
    </source>
</evidence>
<name>A0AAV4SIQ0_9ARAC</name>
<evidence type="ECO:0000313" key="3">
    <source>
        <dbReference type="Proteomes" id="UP001054837"/>
    </source>
</evidence>
<feature type="non-terminal residue" evidence="1">
    <location>
        <position position="1"/>
    </location>
</feature>
<reference evidence="1 3" key="1">
    <citation type="submission" date="2021-06" db="EMBL/GenBank/DDBJ databases">
        <title>Caerostris darwini draft genome.</title>
        <authorList>
            <person name="Kono N."/>
            <person name="Arakawa K."/>
        </authorList>
    </citation>
    <scope>NUCLEOTIDE SEQUENCE [LARGE SCALE GENOMIC DNA]</scope>
</reference>
<gene>
    <name evidence="2" type="ORF">CDAR_294181</name>
    <name evidence="1" type="ORF">CDAR_390881</name>
</gene>
<dbReference type="Proteomes" id="UP001054837">
    <property type="component" value="Unassembled WGS sequence"/>
</dbReference>
<dbReference type="EMBL" id="BPLQ01012133">
    <property type="protein sequence ID" value="GIY62819.1"/>
    <property type="molecule type" value="Genomic_DNA"/>
</dbReference>
<accession>A0AAV4SIQ0</accession>
<organism evidence="1 3">
    <name type="scientific">Caerostris darwini</name>
    <dbReference type="NCBI Taxonomy" id="1538125"/>
    <lineage>
        <taxon>Eukaryota</taxon>
        <taxon>Metazoa</taxon>
        <taxon>Ecdysozoa</taxon>
        <taxon>Arthropoda</taxon>
        <taxon>Chelicerata</taxon>
        <taxon>Arachnida</taxon>
        <taxon>Araneae</taxon>
        <taxon>Araneomorphae</taxon>
        <taxon>Entelegynae</taxon>
        <taxon>Araneoidea</taxon>
        <taxon>Araneidae</taxon>
        <taxon>Caerostris</taxon>
    </lineage>
</organism>
<evidence type="ECO:0000313" key="2">
    <source>
        <dbReference type="EMBL" id="GIY62819.1"/>
    </source>
</evidence>
<dbReference type="EMBL" id="BPLQ01007781">
    <property type="protein sequence ID" value="GIY32375.1"/>
    <property type="molecule type" value="Genomic_DNA"/>
</dbReference>
<comment type="caution">
    <text evidence="1">The sequence shown here is derived from an EMBL/GenBank/DDBJ whole genome shotgun (WGS) entry which is preliminary data.</text>
</comment>
<dbReference type="Gene3D" id="3.80.10.10">
    <property type="entry name" value="Ribonuclease Inhibitor"/>
    <property type="match status" value="1"/>
</dbReference>